<gene>
    <name evidence="4" type="ORF">DPMN_074417</name>
</gene>
<dbReference type="GO" id="GO:0008237">
    <property type="term" value="F:metallopeptidase activity"/>
    <property type="evidence" value="ECO:0007669"/>
    <property type="project" value="UniProtKB-KW"/>
</dbReference>
<reference evidence="4" key="2">
    <citation type="submission" date="2020-11" db="EMBL/GenBank/DDBJ databases">
        <authorList>
            <person name="McCartney M.A."/>
            <person name="Auch B."/>
            <person name="Kono T."/>
            <person name="Mallez S."/>
            <person name="Becker A."/>
            <person name="Gohl D.M."/>
            <person name="Silverstein K.A.T."/>
            <person name="Koren S."/>
            <person name="Bechman K.B."/>
            <person name="Herman A."/>
            <person name="Abrahante J.E."/>
            <person name="Garbe J."/>
        </authorList>
    </citation>
    <scope>NUCLEOTIDE SEQUENCE</scope>
    <source>
        <strain evidence="4">Duluth1</strain>
        <tissue evidence="4">Whole animal</tissue>
    </source>
</reference>
<dbReference type="EMBL" id="JAIWYP010000015">
    <property type="protein sequence ID" value="KAH3699461.1"/>
    <property type="molecule type" value="Genomic_DNA"/>
</dbReference>
<dbReference type="InterPro" id="IPR001948">
    <property type="entry name" value="Peptidase_M18"/>
</dbReference>
<name>A0A9D3YJ73_DREPO</name>
<dbReference type="Gene3D" id="3.40.630.10">
    <property type="entry name" value="Zn peptidases"/>
    <property type="match status" value="1"/>
</dbReference>
<evidence type="ECO:0000256" key="2">
    <source>
        <dbReference type="ARBA" id="ARBA00011965"/>
    </source>
</evidence>
<dbReference type="Proteomes" id="UP000828390">
    <property type="component" value="Unassembled WGS sequence"/>
</dbReference>
<keyword evidence="3" id="KW-0482">Metalloprotease</keyword>
<keyword evidence="3" id="KW-0862">Zinc</keyword>
<dbReference type="GO" id="GO:0004177">
    <property type="term" value="F:aminopeptidase activity"/>
    <property type="evidence" value="ECO:0007669"/>
    <property type="project" value="UniProtKB-KW"/>
</dbReference>
<dbReference type="AlphaFoldDB" id="A0A9D3YJ73"/>
<evidence type="ECO:0000256" key="1">
    <source>
        <dbReference type="ARBA" id="ARBA00001335"/>
    </source>
</evidence>
<dbReference type="GO" id="GO:0008270">
    <property type="term" value="F:zinc ion binding"/>
    <property type="evidence" value="ECO:0007669"/>
    <property type="project" value="InterPro"/>
</dbReference>
<evidence type="ECO:0000313" key="5">
    <source>
        <dbReference type="Proteomes" id="UP000828390"/>
    </source>
</evidence>
<dbReference type="PANTHER" id="PTHR28570">
    <property type="entry name" value="ASPARTYL AMINOPEPTIDASE"/>
    <property type="match status" value="1"/>
</dbReference>
<dbReference type="Pfam" id="PF02127">
    <property type="entry name" value="Peptidase_M18"/>
    <property type="match status" value="1"/>
</dbReference>
<dbReference type="PRINTS" id="PR00932">
    <property type="entry name" value="AMINO1PTASE"/>
</dbReference>
<reference evidence="4" key="1">
    <citation type="journal article" date="2019" name="bioRxiv">
        <title>The Genome of the Zebra Mussel, Dreissena polymorpha: A Resource for Invasive Species Research.</title>
        <authorList>
            <person name="McCartney M.A."/>
            <person name="Auch B."/>
            <person name="Kono T."/>
            <person name="Mallez S."/>
            <person name="Zhang Y."/>
            <person name="Obille A."/>
            <person name="Becker A."/>
            <person name="Abrahante J.E."/>
            <person name="Garbe J."/>
            <person name="Badalamenti J.P."/>
            <person name="Herman A."/>
            <person name="Mangelson H."/>
            <person name="Liachko I."/>
            <person name="Sullivan S."/>
            <person name="Sone E.D."/>
            <person name="Koren S."/>
            <person name="Silverstein K.A.T."/>
            <person name="Beckman K.B."/>
            <person name="Gohl D.M."/>
        </authorList>
    </citation>
    <scope>NUCLEOTIDE SEQUENCE</scope>
    <source>
        <strain evidence="4">Duluth1</strain>
        <tissue evidence="4">Whole animal</tissue>
    </source>
</reference>
<evidence type="ECO:0000313" key="4">
    <source>
        <dbReference type="EMBL" id="KAH3699461.1"/>
    </source>
</evidence>
<dbReference type="EC" id="3.4.11.21" evidence="2"/>
<keyword evidence="3" id="KW-0645">Protease</keyword>
<dbReference type="GO" id="GO:0006508">
    <property type="term" value="P:proteolysis"/>
    <property type="evidence" value="ECO:0007669"/>
    <property type="project" value="UniProtKB-KW"/>
</dbReference>
<comment type="caution">
    <text evidence="4">The sequence shown here is derived from an EMBL/GenBank/DDBJ whole genome shotgun (WGS) entry which is preliminary data.</text>
</comment>
<keyword evidence="3" id="KW-0479">Metal-binding</keyword>
<evidence type="ECO:0000256" key="3">
    <source>
        <dbReference type="RuleBase" id="RU004386"/>
    </source>
</evidence>
<sequence>MQGLINSCTGPSLDADPNVRMISLFDNEEVGSESAQGAASSFQEYVLRRISTGGSQTAFEEAIAKSYMISADQAHALHPNYR</sequence>
<dbReference type="PANTHER" id="PTHR28570:SF3">
    <property type="entry name" value="ASPARTYL AMINOPEPTIDASE"/>
    <property type="match status" value="1"/>
</dbReference>
<accession>A0A9D3YJ73</accession>
<comment type="similarity">
    <text evidence="3">Belongs to the peptidase M18 family.</text>
</comment>
<protein>
    <recommendedName>
        <fullName evidence="2">aspartyl aminopeptidase</fullName>
        <ecNumber evidence="2">3.4.11.21</ecNumber>
    </recommendedName>
</protein>
<dbReference type="SUPFAM" id="SSF53187">
    <property type="entry name" value="Zn-dependent exopeptidases"/>
    <property type="match status" value="1"/>
</dbReference>
<organism evidence="4 5">
    <name type="scientific">Dreissena polymorpha</name>
    <name type="common">Zebra mussel</name>
    <name type="synonym">Mytilus polymorpha</name>
    <dbReference type="NCBI Taxonomy" id="45954"/>
    <lineage>
        <taxon>Eukaryota</taxon>
        <taxon>Metazoa</taxon>
        <taxon>Spiralia</taxon>
        <taxon>Lophotrochozoa</taxon>
        <taxon>Mollusca</taxon>
        <taxon>Bivalvia</taxon>
        <taxon>Autobranchia</taxon>
        <taxon>Heteroconchia</taxon>
        <taxon>Euheterodonta</taxon>
        <taxon>Imparidentia</taxon>
        <taxon>Neoheterodontei</taxon>
        <taxon>Myida</taxon>
        <taxon>Dreissenoidea</taxon>
        <taxon>Dreissenidae</taxon>
        <taxon>Dreissena</taxon>
    </lineage>
</organism>
<comment type="catalytic activity">
    <reaction evidence="1">
        <text>Release of an N-terminal aspartate or glutamate from a peptide, with a preference for aspartate.</text>
        <dbReference type="EC" id="3.4.11.21"/>
    </reaction>
</comment>
<keyword evidence="5" id="KW-1185">Reference proteome</keyword>
<keyword evidence="3" id="KW-0378">Hydrolase</keyword>
<proteinExistence type="inferred from homology"/>
<keyword evidence="3" id="KW-0031">Aminopeptidase</keyword>